<evidence type="ECO:0000256" key="5">
    <source>
        <dbReference type="ARBA" id="ARBA00022617"/>
    </source>
</evidence>
<evidence type="ECO:0000313" key="21">
    <source>
        <dbReference type="EMBL" id="ANZ03373.1"/>
    </source>
</evidence>
<evidence type="ECO:0000256" key="13">
    <source>
        <dbReference type="ARBA" id="ARBA00023075"/>
    </source>
</evidence>
<feature type="binding site" description="axial binding residue" evidence="17">
    <location>
        <position position="183"/>
    </location>
    <ligand>
        <name>heme b</name>
        <dbReference type="ChEBI" id="CHEBI:60344"/>
        <label>b562</label>
    </ligand>
    <ligandPart>
        <name>Fe</name>
        <dbReference type="ChEBI" id="CHEBI:18248"/>
    </ligandPart>
</feature>
<evidence type="ECO:0000256" key="15">
    <source>
        <dbReference type="ARBA" id="ARBA00023136"/>
    </source>
</evidence>
<gene>
    <name evidence="21" type="primary">CYTB</name>
</gene>
<proteinExistence type="inferred from homology"/>
<evidence type="ECO:0000256" key="12">
    <source>
        <dbReference type="ARBA" id="ARBA00023004"/>
    </source>
</evidence>
<dbReference type="InterPro" id="IPR048259">
    <property type="entry name" value="Cytochrome_b_N_euk/bac"/>
</dbReference>
<evidence type="ECO:0000256" key="7">
    <source>
        <dbReference type="ARBA" id="ARBA00022692"/>
    </source>
</evidence>
<evidence type="ECO:0000256" key="6">
    <source>
        <dbReference type="ARBA" id="ARBA00022660"/>
    </source>
</evidence>
<feature type="transmembrane region" description="Helical" evidence="18">
    <location>
        <begin position="30"/>
        <end position="56"/>
    </location>
</feature>
<dbReference type="GO" id="GO:0008121">
    <property type="term" value="F:quinol-cytochrome-c reductase activity"/>
    <property type="evidence" value="ECO:0007669"/>
    <property type="project" value="InterPro"/>
</dbReference>
<keyword evidence="6 18" id="KW-0679">Respiratory chain</keyword>
<feature type="transmembrane region" description="Helical" evidence="18">
    <location>
        <begin position="184"/>
        <end position="204"/>
    </location>
</feature>
<sequence length="380" mass="44258">MHSPFRKDHLLIKILNNSLIDLPAPINLSFFWNFGSLIGLCLVLQIVTGLFLAIHYSSSVDLAFNSVSHIMWDVKYGWLIRFLHANGASWFFVCLYIHIGRGLYYHSFKYQDVWNVGVILFLLVMAVAFLGYVLPWGQMSLWGATVITNLFSSFPYFGVFLVQWIWGGFSVGNATLMRFFSFHFILPFIIVALSMIHLLFLHYYGSNNPLGLNSSFDKIPFHIYYSLKDFVGFIGLVFLMLLLSLYFPLMFGDSENFIMANPMMTPVHIQPEWYFLFAYAILRSIPNKLGGVIALFLSILVLFFVPFMFKSKMSSNSFYFLNQFFFWSLVGCMFILTWIGSKPVEEPYISVGQFFTVFYFLVYFVMMFCYKLWDYLVFSL</sequence>
<keyword evidence="15 18" id="KW-0472">Membrane</keyword>
<dbReference type="InterPro" id="IPR048260">
    <property type="entry name" value="Cytochrome_b_C_euk/bac"/>
</dbReference>
<evidence type="ECO:0000256" key="17">
    <source>
        <dbReference type="PIRSR" id="PIRSR038885-2"/>
    </source>
</evidence>
<comment type="cofactor">
    <cofactor evidence="18">
        <name>heme b</name>
        <dbReference type="ChEBI" id="CHEBI:60344"/>
    </cofactor>
    <text evidence="18">Binds 2 heme groups non-covalently.</text>
</comment>
<keyword evidence="7 18" id="KW-0812">Transmembrane</keyword>
<dbReference type="GO" id="GO:0006122">
    <property type="term" value="P:mitochondrial electron transport, ubiquinol to cytochrome c"/>
    <property type="evidence" value="ECO:0007669"/>
    <property type="project" value="TreeGrafter"/>
</dbReference>
<dbReference type="AlphaFoldDB" id="A0A1B2G398"/>
<dbReference type="CDD" id="cd00284">
    <property type="entry name" value="Cytochrome_b_N"/>
    <property type="match status" value="1"/>
</dbReference>
<dbReference type="InterPro" id="IPR027387">
    <property type="entry name" value="Cytb/b6-like_sf"/>
</dbReference>
<evidence type="ECO:0000256" key="16">
    <source>
        <dbReference type="PIRSR" id="PIRSR038885-1"/>
    </source>
</evidence>
<evidence type="ECO:0000256" key="18">
    <source>
        <dbReference type="RuleBase" id="RU362117"/>
    </source>
</evidence>
<evidence type="ECO:0000256" key="2">
    <source>
        <dbReference type="ARBA" id="ARBA00004448"/>
    </source>
</evidence>
<dbReference type="InterPro" id="IPR030689">
    <property type="entry name" value="Cytochrome_b"/>
</dbReference>
<feature type="binding site" description="axial binding residue" evidence="17">
    <location>
        <position position="197"/>
    </location>
    <ligand>
        <name>heme b</name>
        <dbReference type="ChEBI" id="CHEBI:60344"/>
        <label>b566</label>
    </ligand>
    <ligandPart>
        <name>Fe</name>
        <dbReference type="ChEBI" id="CHEBI:18248"/>
    </ligandPart>
</feature>
<feature type="transmembrane region" description="Helical" evidence="18">
    <location>
        <begin position="112"/>
        <end position="134"/>
    </location>
</feature>
<feature type="domain" description="Cytochrome b/b6 C-terminal region profile" evidence="20">
    <location>
        <begin position="211"/>
        <end position="380"/>
    </location>
</feature>
<dbReference type="InterPro" id="IPR036150">
    <property type="entry name" value="Cyt_b/b6_C_sf"/>
</dbReference>
<dbReference type="Gene3D" id="1.20.810.10">
    <property type="entry name" value="Cytochrome Bc1 Complex, Chain C"/>
    <property type="match status" value="1"/>
</dbReference>
<dbReference type="SUPFAM" id="SSF81648">
    <property type="entry name" value="a domain/subunit of cytochrome bc1 complex (Ubiquinol-cytochrome c reductase)"/>
    <property type="match status" value="1"/>
</dbReference>
<dbReference type="CDD" id="cd00290">
    <property type="entry name" value="cytochrome_b_C"/>
    <property type="match status" value="1"/>
</dbReference>
<evidence type="ECO:0000256" key="9">
    <source>
        <dbReference type="ARBA" id="ARBA00022792"/>
    </source>
</evidence>
<evidence type="ECO:0000256" key="3">
    <source>
        <dbReference type="ARBA" id="ARBA00013531"/>
    </source>
</evidence>
<dbReference type="Pfam" id="PF00033">
    <property type="entry name" value="Cytochrome_B"/>
    <property type="match status" value="1"/>
</dbReference>
<feature type="binding site" description="axial binding residue" evidence="17">
    <location>
        <position position="98"/>
    </location>
    <ligand>
        <name>heme b</name>
        <dbReference type="ChEBI" id="CHEBI:60344"/>
        <label>b566</label>
    </ligand>
    <ligandPart>
        <name>Fe</name>
        <dbReference type="ChEBI" id="CHEBI:18248"/>
    </ligandPart>
</feature>
<feature type="transmembrane region" description="Helical" evidence="18">
    <location>
        <begin position="351"/>
        <end position="373"/>
    </location>
</feature>
<feature type="transmembrane region" description="Helical" evidence="18">
    <location>
        <begin position="154"/>
        <end position="172"/>
    </location>
</feature>
<dbReference type="SUPFAM" id="SSF81342">
    <property type="entry name" value="Transmembrane di-heme cytochromes"/>
    <property type="match status" value="1"/>
</dbReference>
<comment type="cofactor">
    <cofactor evidence="17">
        <name>heme</name>
        <dbReference type="ChEBI" id="CHEBI:30413"/>
    </cofactor>
    <text evidence="17">Binds 2 heme groups non-covalently.</text>
</comment>
<feature type="transmembrane region" description="Helical" evidence="18">
    <location>
        <begin position="288"/>
        <end position="307"/>
    </location>
</feature>
<feature type="binding site" evidence="16">
    <location>
        <position position="202"/>
    </location>
    <ligand>
        <name>a ubiquinone</name>
        <dbReference type="ChEBI" id="CHEBI:16389"/>
    </ligand>
</feature>
<organism evidence="21">
    <name type="scientific">Pleuropoma jana</name>
    <dbReference type="NCBI Taxonomy" id="1882665"/>
    <lineage>
        <taxon>Eukaryota</taxon>
        <taxon>Metazoa</taxon>
        <taxon>Spiralia</taxon>
        <taxon>Lophotrochozoa</taxon>
        <taxon>Mollusca</taxon>
        <taxon>Gastropoda</taxon>
        <taxon>Neritimorpha</taxon>
        <taxon>Cycloneritida</taxon>
        <taxon>Helicinoidea</taxon>
        <taxon>Helicinidae</taxon>
        <taxon>Pleuropoma</taxon>
    </lineage>
</organism>
<keyword evidence="8 17" id="KW-0479">Metal-binding</keyword>
<evidence type="ECO:0000256" key="11">
    <source>
        <dbReference type="ARBA" id="ARBA00022989"/>
    </source>
</evidence>
<keyword evidence="12 17" id="KW-0408">Iron</keyword>
<dbReference type="InterPro" id="IPR016174">
    <property type="entry name" value="Di-haem_cyt_TM"/>
</dbReference>
<dbReference type="GO" id="GO:0016491">
    <property type="term" value="F:oxidoreductase activity"/>
    <property type="evidence" value="ECO:0007669"/>
    <property type="project" value="UniProtKB-UniRule"/>
</dbReference>
<comment type="similarity">
    <text evidence="18">Belongs to the cytochrome b family.</text>
</comment>
<dbReference type="GO" id="GO:0005743">
    <property type="term" value="C:mitochondrial inner membrane"/>
    <property type="evidence" value="ECO:0007669"/>
    <property type="project" value="UniProtKB-SubCell"/>
</dbReference>
<evidence type="ECO:0000256" key="8">
    <source>
        <dbReference type="ARBA" id="ARBA00022723"/>
    </source>
</evidence>
<name>A0A1B2G398_9GAST</name>
<feature type="transmembrane region" description="Helical" evidence="18">
    <location>
        <begin position="230"/>
        <end position="251"/>
    </location>
</feature>
<evidence type="ECO:0000256" key="4">
    <source>
        <dbReference type="ARBA" id="ARBA00022448"/>
    </source>
</evidence>
<reference evidence="21" key="1">
    <citation type="journal article" date="2016" name="Mol. Phylogenet. Evol.">
        <title>Phylogenetic relationships among main superfamilies of Neritimorpha (Mollusca: Gastropoda).</title>
        <authorList>
            <person name="Uribe J.E."/>
            <person name="Colgan D."/>
            <person name="Castro L.R."/>
            <person name="Kano Y."/>
            <person name="Zardoya R."/>
        </authorList>
    </citation>
    <scope>NUCLEOTIDE SEQUENCE</scope>
</reference>
<comment type="function">
    <text evidence="1 18">Component of the ubiquinol-cytochrome c reductase complex (complex III or cytochrome b-c1 complex) that is part of the mitochondrial respiratory chain. The b-c1 complex mediates electron transfer from ubiquinol to cytochrome c. Contributes to the generation of a proton gradient across the mitochondrial membrane that is then used for ATP synthesis.</text>
</comment>
<dbReference type="InterPro" id="IPR005798">
    <property type="entry name" value="Cyt_b/b6_C"/>
</dbReference>
<keyword evidence="4 18" id="KW-0813">Transport</keyword>
<evidence type="ECO:0000256" key="14">
    <source>
        <dbReference type="ARBA" id="ARBA00023128"/>
    </source>
</evidence>
<comment type="subcellular location">
    <subcellularLocation>
        <location evidence="2">Mitochondrion inner membrane</location>
        <topology evidence="2">Multi-pass membrane protein</topology>
    </subcellularLocation>
</comment>
<keyword evidence="13" id="KW-0830">Ubiquinone</keyword>
<feature type="domain" description="Cytochrome b/b6 N-terminal region profile" evidence="19">
    <location>
        <begin position="2"/>
        <end position="210"/>
    </location>
</feature>
<dbReference type="PROSITE" id="PS51002">
    <property type="entry name" value="CYTB_NTER"/>
    <property type="match status" value="1"/>
</dbReference>
<dbReference type="PANTHER" id="PTHR19271">
    <property type="entry name" value="CYTOCHROME B"/>
    <property type="match status" value="1"/>
</dbReference>
<feature type="binding site" description="axial binding residue" evidence="17">
    <location>
        <position position="84"/>
    </location>
    <ligand>
        <name>heme b</name>
        <dbReference type="ChEBI" id="CHEBI:60344"/>
        <label>b562</label>
    </ligand>
    <ligandPart>
        <name>Fe</name>
        <dbReference type="ChEBI" id="CHEBI:18248"/>
    </ligandPart>
</feature>
<dbReference type="Pfam" id="PF00032">
    <property type="entry name" value="Cytochrom_B_C"/>
    <property type="match status" value="1"/>
</dbReference>
<keyword evidence="10 18" id="KW-0249">Electron transport</keyword>
<dbReference type="GO" id="GO:0046872">
    <property type="term" value="F:metal ion binding"/>
    <property type="evidence" value="ECO:0007669"/>
    <property type="project" value="UniProtKB-UniRule"/>
</dbReference>
<keyword evidence="14 18" id="KW-0496">Mitochondrion</keyword>
<accession>A0A1B2G398</accession>
<keyword evidence="5 17" id="KW-0349">Heme</keyword>
<dbReference type="PROSITE" id="PS51003">
    <property type="entry name" value="CYTB_CTER"/>
    <property type="match status" value="1"/>
</dbReference>
<geneLocation type="mitochondrion" evidence="21"/>
<evidence type="ECO:0000259" key="20">
    <source>
        <dbReference type="PROSITE" id="PS51003"/>
    </source>
</evidence>
<evidence type="ECO:0000256" key="1">
    <source>
        <dbReference type="ARBA" id="ARBA00002566"/>
    </source>
</evidence>
<feature type="transmembrane region" description="Helical" evidence="18">
    <location>
        <begin position="76"/>
        <end position="100"/>
    </location>
</feature>
<keyword evidence="11 18" id="KW-1133">Transmembrane helix</keyword>
<dbReference type="EMBL" id="KU342666">
    <property type="protein sequence ID" value="ANZ03373.1"/>
    <property type="molecule type" value="Genomic_DNA"/>
</dbReference>
<dbReference type="PANTHER" id="PTHR19271:SF16">
    <property type="entry name" value="CYTOCHROME B"/>
    <property type="match status" value="1"/>
</dbReference>
<evidence type="ECO:0000256" key="10">
    <source>
        <dbReference type="ARBA" id="ARBA00022982"/>
    </source>
</evidence>
<protein>
    <recommendedName>
        <fullName evidence="3 18">Cytochrome b</fullName>
    </recommendedName>
</protein>
<dbReference type="GO" id="GO:0045275">
    <property type="term" value="C:respiratory chain complex III"/>
    <property type="evidence" value="ECO:0007669"/>
    <property type="project" value="InterPro"/>
</dbReference>
<feature type="transmembrane region" description="Helical" evidence="18">
    <location>
        <begin position="319"/>
        <end position="339"/>
    </location>
</feature>
<dbReference type="PIRSF" id="PIRSF038885">
    <property type="entry name" value="COB"/>
    <property type="match status" value="1"/>
</dbReference>
<keyword evidence="9" id="KW-0999">Mitochondrion inner membrane</keyword>
<evidence type="ECO:0000259" key="19">
    <source>
        <dbReference type="PROSITE" id="PS51002"/>
    </source>
</evidence>
<dbReference type="InterPro" id="IPR005797">
    <property type="entry name" value="Cyt_b/b6_N"/>
</dbReference>